<proteinExistence type="predicted"/>
<dbReference type="Proteomes" id="UP001642409">
    <property type="component" value="Unassembled WGS sequence"/>
</dbReference>
<keyword evidence="2" id="KW-1185">Reference proteome</keyword>
<reference evidence="1 2" key="1">
    <citation type="submission" date="2024-07" db="EMBL/GenBank/DDBJ databases">
        <authorList>
            <person name="Akdeniz Z."/>
        </authorList>
    </citation>
    <scope>NUCLEOTIDE SEQUENCE [LARGE SCALE GENOMIC DNA]</scope>
</reference>
<evidence type="ECO:0000313" key="1">
    <source>
        <dbReference type="EMBL" id="CAL5978588.1"/>
    </source>
</evidence>
<evidence type="ECO:0000313" key="2">
    <source>
        <dbReference type="Proteomes" id="UP001642409"/>
    </source>
</evidence>
<accession>A0ABP1GUP1</accession>
<dbReference type="EMBL" id="CAXDID020000009">
    <property type="protein sequence ID" value="CAL5978588.1"/>
    <property type="molecule type" value="Genomic_DNA"/>
</dbReference>
<comment type="caution">
    <text evidence="1">The sequence shown here is derived from an EMBL/GenBank/DDBJ whole genome shotgun (WGS) entry which is preliminary data.</text>
</comment>
<organism evidence="1 2">
    <name type="scientific">Hexamita inflata</name>
    <dbReference type="NCBI Taxonomy" id="28002"/>
    <lineage>
        <taxon>Eukaryota</taxon>
        <taxon>Metamonada</taxon>
        <taxon>Diplomonadida</taxon>
        <taxon>Hexamitidae</taxon>
        <taxon>Hexamitinae</taxon>
        <taxon>Hexamita</taxon>
    </lineage>
</organism>
<sequence length="138" mass="16085">MDEQCAKEAFSYYDPTLQGQIESRYLGNVMQALGYDLNKEQLEQLNQKLSVKQQISYKEFIKHIEQNPVGHIDEETLVQHFKNMSYKTPITAAGFKRYLTVIGHPLNSMEMDFIDKNILKDCEVGEKIDIRKLVQKLK</sequence>
<protein>
    <submittedName>
        <fullName evidence="1">Calmodulin-like_protein</fullName>
    </submittedName>
</protein>
<dbReference type="Gene3D" id="1.10.238.10">
    <property type="entry name" value="EF-hand"/>
    <property type="match status" value="1"/>
</dbReference>
<dbReference type="SUPFAM" id="SSF47473">
    <property type="entry name" value="EF-hand"/>
    <property type="match status" value="1"/>
</dbReference>
<dbReference type="InterPro" id="IPR011992">
    <property type="entry name" value="EF-hand-dom_pair"/>
</dbReference>
<gene>
    <name evidence="1" type="ORF">HINF_LOCUS4856</name>
</gene>
<name>A0ABP1GUP1_9EUKA</name>